<dbReference type="SUPFAM" id="SSF52540">
    <property type="entry name" value="P-loop containing nucleoside triphosphate hydrolases"/>
    <property type="match status" value="1"/>
</dbReference>
<dbReference type="InterPro" id="IPR017871">
    <property type="entry name" value="ABC_transporter-like_CS"/>
</dbReference>
<keyword evidence="1" id="KW-0813">Transport</keyword>
<dbReference type="CDD" id="cd03214">
    <property type="entry name" value="ABC_Iron-Siderophores_B12_Hemin"/>
    <property type="match status" value="1"/>
</dbReference>
<evidence type="ECO:0000313" key="5">
    <source>
        <dbReference type="EMBL" id="KMW18712.1"/>
    </source>
</evidence>
<dbReference type="InterPro" id="IPR003593">
    <property type="entry name" value="AAA+_ATPase"/>
</dbReference>
<dbReference type="PATRIC" id="fig|742734.4.peg.3017"/>
<evidence type="ECO:0000259" key="4">
    <source>
        <dbReference type="PROSITE" id="PS50893"/>
    </source>
</evidence>
<dbReference type="FunFam" id="3.40.50.300:FF:000134">
    <property type="entry name" value="Iron-enterobactin ABC transporter ATP-binding protein"/>
    <property type="match status" value="1"/>
</dbReference>
<dbReference type="SMART" id="SM00382">
    <property type="entry name" value="AAA"/>
    <property type="match status" value="1"/>
</dbReference>
<dbReference type="Proteomes" id="UP000037392">
    <property type="component" value="Unassembled WGS sequence"/>
</dbReference>
<reference evidence="5 6" key="1">
    <citation type="submission" date="2011-04" db="EMBL/GenBank/DDBJ databases">
        <title>The Genome Sequence of Clostridium citroniae WAL-19142.</title>
        <authorList>
            <consortium name="The Broad Institute Genome Sequencing Platform"/>
            <person name="Earl A."/>
            <person name="Ward D."/>
            <person name="Feldgarden M."/>
            <person name="Gevers D."/>
            <person name="Warren Y.A."/>
            <person name="Tyrrell K.L."/>
            <person name="Citron D.M."/>
            <person name="Goldstein E.J."/>
            <person name="Daigneault M."/>
            <person name="Allen-Vercoe E."/>
            <person name="Young S.K."/>
            <person name="Zeng Q."/>
            <person name="Gargeya S."/>
            <person name="Fitzgerald M."/>
            <person name="Haas B."/>
            <person name="Abouelleil A."/>
            <person name="Alvarado L."/>
            <person name="Arachchi H.M."/>
            <person name="Berlin A."/>
            <person name="Brown A."/>
            <person name="Chapman S.B."/>
            <person name="Chen Z."/>
            <person name="Dunbar C."/>
            <person name="Freedman E."/>
            <person name="Gearin G."/>
            <person name="Gellesch M."/>
            <person name="Goldberg J."/>
            <person name="Griggs A."/>
            <person name="Gujja S."/>
            <person name="Heilman E.R."/>
            <person name="Heiman D."/>
            <person name="Howarth C."/>
            <person name="Larson L."/>
            <person name="Lui A."/>
            <person name="MacDonald P.J."/>
            <person name="Mehta T."/>
            <person name="Montmayeur A."/>
            <person name="Murphy C."/>
            <person name="Neiman D."/>
            <person name="Pearson M."/>
            <person name="Priest M."/>
            <person name="Roberts A."/>
            <person name="Saif S."/>
            <person name="Shea T."/>
            <person name="Shenoy N."/>
            <person name="Sisk P."/>
            <person name="Stolte C."/>
            <person name="Sykes S."/>
            <person name="White J."/>
            <person name="Yandava C."/>
            <person name="Wortman J."/>
            <person name="Nusbaum C."/>
            <person name="Birren B."/>
        </authorList>
    </citation>
    <scope>NUCLEOTIDE SEQUENCE [LARGE SCALE GENOMIC DNA]</scope>
    <source>
        <strain evidence="5 6">WAL-19142</strain>
    </source>
</reference>
<protein>
    <recommendedName>
        <fullName evidence="4">ABC transporter domain-containing protein</fullName>
    </recommendedName>
</protein>
<accession>A0A0J9C0G0</accession>
<dbReference type="GO" id="GO:0016887">
    <property type="term" value="F:ATP hydrolysis activity"/>
    <property type="evidence" value="ECO:0007669"/>
    <property type="project" value="InterPro"/>
</dbReference>
<dbReference type="PANTHER" id="PTHR42734:SF19">
    <property type="entry name" value="IRON COMPOUNDS ABC TRANSPORTER, ATP-BINDING PROTEIN"/>
    <property type="match status" value="1"/>
</dbReference>
<name>A0A0J9C0G0_9FIRM</name>
<dbReference type="PROSITE" id="PS00211">
    <property type="entry name" value="ABC_TRANSPORTER_1"/>
    <property type="match status" value="1"/>
</dbReference>
<dbReference type="Gene3D" id="3.40.50.300">
    <property type="entry name" value="P-loop containing nucleotide triphosphate hydrolases"/>
    <property type="match status" value="1"/>
</dbReference>
<evidence type="ECO:0000256" key="1">
    <source>
        <dbReference type="ARBA" id="ARBA00022448"/>
    </source>
</evidence>
<comment type="caution">
    <text evidence="5">The sequence shown here is derived from an EMBL/GenBank/DDBJ whole genome shotgun (WGS) entry which is preliminary data.</text>
</comment>
<evidence type="ECO:0000256" key="3">
    <source>
        <dbReference type="ARBA" id="ARBA00022840"/>
    </source>
</evidence>
<gene>
    <name evidence="5" type="ORF">HMPREF9470_02816</name>
</gene>
<keyword evidence="2" id="KW-0547">Nucleotide-binding</keyword>
<evidence type="ECO:0000313" key="6">
    <source>
        <dbReference type="Proteomes" id="UP000037392"/>
    </source>
</evidence>
<dbReference type="PANTHER" id="PTHR42734">
    <property type="entry name" value="METAL TRANSPORT SYSTEM ATP-BINDING PROTEIN TM_0124-RELATED"/>
    <property type="match status" value="1"/>
</dbReference>
<evidence type="ECO:0000256" key="2">
    <source>
        <dbReference type="ARBA" id="ARBA00022741"/>
    </source>
</evidence>
<dbReference type="EMBL" id="ADLK01000022">
    <property type="protein sequence ID" value="KMW18712.1"/>
    <property type="molecule type" value="Genomic_DNA"/>
</dbReference>
<organism evidence="5 6">
    <name type="scientific">[Clostridium] citroniae WAL-19142</name>
    <dbReference type="NCBI Taxonomy" id="742734"/>
    <lineage>
        <taxon>Bacteria</taxon>
        <taxon>Bacillati</taxon>
        <taxon>Bacillota</taxon>
        <taxon>Clostridia</taxon>
        <taxon>Lachnospirales</taxon>
        <taxon>Lachnospiraceae</taxon>
        <taxon>Enterocloster</taxon>
    </lineage>
</organism>
<dbReference type="InterPro" id="IPR050153">
    <property type="entry name" value="Metal_Ion_Import_ABC"/>
</dbReference>
<dbReference type="RefSeq" id="WP_048930062.1">
    <property type="nucleotide sequence ID" value="NZ_KQ235878.1"/>
</dbReference>
<dbReference type="InterPro" id="IPR027417">
    <property type="entry name" value="P-loop_NTPase"/>
</dbReference>
<dbReference type="Pfam" id="PF00005">
    <property type="entry name" value="ABC_tran"/>
    <property type="match status" value="1"/>
</dbReference>
<proteinExistence type="predicted"/>
<sequence length="269" mass="29836">MKFEVRDGGFGYSRGQYILQNVNLSMDKPEVLSVLGANGAGKTTLLKCMLGLLEWKTGGTYIDGANIKEIPYHLLWQKIGYVPQAKASAFAYRAEDMVLLGRNAHLGTFGQPKKEDMDIALACMEEIGISYLRGRLCSRISGGELQMVLIARALAADPSILVLDEPESNLDFRNQLIVLETIERLCREKSISAVVNTHYPEHALSISQKALLLTPRGFTMFGPTEEVLSESHLDEAFGVEVKLYPLKHKDRTYTCVLPVGLKEVMERGA</sequence>
<dbReference type="AlphaFoldDB" id="A0A0J9C0G0"/>
<dbReference type="OrthoDB" id="9799337at2"/>
<dbReference type="InterPro" id="IPR003439">
    <property type="entry name" value="ABC_transporter-like_ATP-bd"/>
</dbReference>
<keyword evidence="3" id="KW-0067">ATP-binding</keyword>
<dbReference type="GO" id="GO:0005524">
    <property type="term" value="F:ATP binding"/>
    <property type="evidence" value="ECO:0007669"/>
    <property type="project" value="UniProtKB-KW"/>
</dbReference>
<feature type="domain" description="ABC transporter" evidence="4">
    <location>
        <begin position="3"/>
        <end position="240"/>
    </location>
</feature>
<dbReference type="GeneID" id="93163307"/>
<dbReference type="PROSITE" id="PS50893">
    <property type="entry name" value="ABC_TRANSPORTER_2"/>
    <property type="match status" value="1"/>
</dbReference>